<dbReference type="RefSeq" id="WP_113665724.1">
    <property type="nucleotide sequence ID" value="NZ_JBIPCZ010000002.1"/>
</dbReference>
<dbReference type="PANTHER" id="PTHR30203:SF33">
    <property type="entry name" value="BLR4455 PROTEIN"/>
    <property type="match status" value="1"/>
</dbReference>
<keyword evidence="2" id="KW-1134">Transmembrane beta strand</keyword>
<comment type="caution">
    <text evidence="3">The sequence shown here is derived from an EMBL/GenBank/DDBJ whole genome shotgun (WGS) entry which is preliminary data.</text>
</comment>
<organism evidence="3 4">
    <name type="scientific">Flavobacterium petrolei</name>
    <dbReference type="NCBI Taxonomy" id="2259594"/>
    <lineage>
        <taxon>Bacteria</taxon>
        <taxon>Pseudomonadati</taxon>
        <taxon>Bacteroidota</taxon>
        <taxon>Flavobacteriia</taxon>
        <taxon>Flavobacteriales</taxon>
        <taxon>Flavobacteriaceae</taxon>
        <taxon>Flavobacterium</taxon>
    </lineage>
</organism>
<keyword evidence="2" id="KW-0812">Transmembrane</keyword>
<dbReference type="EMBL" id="QNVY02000002">
    <property type="protein sequence ID" value="RYJ52218.1"/>
    <property type="molecule type" value="Genomic_DNA"/>
</dbReference>
<evidence type="ECO:0000313" key="3">
    <source>
        <dbReference type="EMBL" id="RYJ52218.1"/>
    </source>
</evidence>
<dbReference type="PROSITE" id="PS51257">
    <property type="entry name" value="PROKAR_LIPOPROTEIN"/>
    <property type="match status" value="1"/>
</dbReference>
<evidence type="ECO:0000313" key="4">
    <source>
        <dbReference type="Proteomes" id="UP000253235"/>
    </source>
</evidence>
<dbReference type="SUPFAM" id="SSF56954">
    <property type="entry name" value="Outer membrane efflux proteins (OEP)"/>
    <property type="match status" value="1"/>
</dbReference>
<accession>A0A482TL38</accession>
<proteinExistence type="inferred from homology"/>
<dbReference type="Proteomes" id="UP000253235">
    <property type="component" value="Unassembled WGS sequence"/>
</dbReference>
<keyword evidence="2" id="KW-0472">Membrane</keyword>
<dbReference type="GO" id="GO:0005886">
    <property type="term" value="C:plasma membrane"/>
    <property type="evidence" value="ECO:0007669"/>
    <property type="project" value="UniProtKB-SubCell"/>
</dbReference>
<dbReference type="OrthoDB" id="9770517at2"/>
<protein>
    <submittedName>
        <fullName evidence="3">Efflux transporter outer membrane subunit</fullName>
    </submittedName>
</protein>
<gene>
    <name evidence="3" type="ORF">DR871_008260</name>
</gene>
<dbReference type="NCBIfam" id="TIGR01845">
    <property type="entry name" value="outer_NodT"/>
    <property type="match status" value="1"/>
</dbReference>
<comment type="similarity">
    <text evidence="1 2">Belongs to the outer membrane factor (OMF) (TC 1.B.17) family.</text>
</comment>
<keyword evidence="2" id="KW-0449">Lipoprotein</keyword>
<dbReference type="PANTHER" id="PTHR30203">
    <property type="entry name" value="OUTER MEMBRANE CATION EFFLUX PROTEIN"/>
    <property type="match status" value="1"/>
</dbReference>
<keyword evidence="4" id="KW-1185">Reference proteome</keyword>
<dbReference type="AlphaFoldDB" id="A0A482TL38"/>
<dbReference type="GO" id="GO:0015562">
    <property type="term" value="F:efflux transmembrane transporter activity"/>
    <property type="evidence" value="ECO:0007669"/>
    <property type="project" value="InterPro"/>
</dbReference>
<dbReference type="Gene3D" id="2.20.200.10">
    <property type="entry name" value="Outer membrane efflux proteins (OEP)"/>
    <property type="match status" value="1"/>
</dbReference>
<dbReference type="Gene3D" id="1.20.1600.10">
    <property type="entry name" value="Outer membrane efflux proteins (OEP)"/>
    <property type="match status" value="1"/>
</dbReference>
<sequence>MKNKLTKIAVLVVTATVMQSCFVAKEYERPELKTENLYRNEIVSNDTVSLANVAWENVFTDPLLQGYIKKGLENNLDIKIAMQNIAAAEASMKQGKAGYFPTLSAGADWTHQELSRNSQFGALLQDRSTNQYQLTGNLSWEADIWGKIRSNKRAANAVYLQTTAANQAVKTQLIANIAATYYQLLSVDAQIKLAEKTLVNRDKSVETIVALKKAGNVTEVGVKQTEAQKYATQIIIADLKNSIIILENTISILMGQGPTKVERSTFESQSMQPTITLGVPATLLRNRPDVIAAEYNLISNFEQTNVAKSNFYPTLKVTATGGLQSIDLKEWFSANSIFANVITGLTQPIFNQRQIKTKFEIAKANQEKAYLQFEQSLLTAGKEVSDALAQYNNETYKLTVREKQVDALNKATDYSDELLTYGLANYLEVLTVKDNALNAELSLIDNKFQQYKAIIQLYRALGGGWQ</sequence>
<keyword evidence="2" id="KW-0564">Palmitate</keyword>
<dbReference type="InterPro" id="IPR010131">
    <property type="entry name" value="MdtP/NodT-like"/>
</dbReference>
<evidence type="ECO:0000256" key="2">
    <source>
        <dbReference type="RuleBase" id="RU362097"/>
    </source>
</evidence>
<comment type="subcellular location">
    <subcellularLocation>
        <location evidence="2">Cell membrane</location>
        <topology evidence="2">Lipid-anchor</topology>
    </subcellularLocation>
</comment>
<reference evidence="3 4" key="1">
    <citation type="submission" date="2019-01" db="EMBL/GenBank/DDBJ databases">
        <title>Flavobacterium sp. nov. isolated from arctic soil.</title>
        <authorList>
            <person name="Kim D.-U."/>
        </authorList>
    </citation>
    <scope>NUCLEOTIDE SEQUENCE [LARGE SCALE GENOMIC DNA]</scope>
    <source>
        <strain evidence="3 4">Kopri-42</strain>
    </source>
</reference>
<dbReference type="Pfam" id="PF02321">
    <property type="entry name" value="OEP"/>
    <property type="match status" value="2"/>
</dbReference>
<evidence type="ECO:0000256" key="1">
    <source>
        <dbReference type="ARBA" id="ARBA00007613"/>
    </source>
</evidence>
<dbReference type="InterPro" id="IPR003423">
    <property type="entry name" value="OMP_efflux"/>
</dbReference>
<name>A0A482TL38_9FLAO</name>